<dbReference type="CDD" id="cd00172">
    <property type="entry name" value="serpin"/>
    <property type="match status" value="1"/>
</dbReference>
<gene>
    <name evidence="3" type="ORF">NEPTK9_000129</name>
</gene>
<dbReference type="InterPro" id="IPR042178">
    <property type="entry name" value="Serpin_sf_1"/>
</dbReference>
<dbReference type="Gene3D" id="2.30.39.10">
    <property type="entry name" value="Alpha-1-antitrypsin, domain 1"/>
    <property type="match status" value="1"/>
</dbReference>
<dbReference type="InterPro" id="IPR036186">
    <property type="entry name" value="Serpin_sf"/>
</dbReference>
<dbReference type="InterPro" id="IPR042185">
    <property type="entry name" value="Serpin_sf_2"/>
</dbReference>
<protein>
    <recommendedName>
        <fullName evidence="2">Serpin domain-containing protein</fullName>
    </recommendedName>
</protein>
<dbReference type="InterPro" id="IPR023795">
    <property type="entry name" value="Serpin_CS"/>
</dbReference>
<evidence type="ECO:0000259" key="2">
    <source>
        <dbReference type="SMART" id="SM00093"/>
    </source>
</evidence>
<dbReference type="RefSeq" id="WP_194846909.1">
    <property type="nucleotide sequence ID" value="NZ_JAAEJV010000002.1"/>
</dbReference>
<dbReference type="PANTHER" id="PTHR11461">
    <property type="entry name" value="SERINE PROTEASE INHIBITOR, SERPIN"/>
    <property type="match status" value="1"/>
</dbReference>
<dbReference type="InterPro" id="IPR023796">
    <property type="entry name" value="Serpin_dom"/>
</dbReference>
<dbReference type="Pfam" id="PF00079">
    <property type="entry name" value="Serpin"/>
    <property type="match status" value="1"/>
</dbReference>
<dbReference type="SMART" id="SM00093">
    <property type="entry name" value="SERPIN"/>
    <property type="match status" value="1"/>
</dbReference>
<evidence type="ECO:0000256" key="1">
    <source>
        <dbReference type="RuleBase" id="RU000411"/>
    </source>
</evidence>
<accession>A0ABS0AWW9</accession>
<dbReference type="Gene3D" id="3.30.497.10">
    <property type="entry name" value="Antithrombin, subunit I, domain 2"/>
    <property type="match status" value="1"/>
</dbReference>
<evidence type="ECO:0000313" key="3">
    <source>
        <dbReference type="EMBL" id="MBF5058632.1"/>
    </source>
</evidence>
<sequence length="398" mass="44378">MRQLLISAALFLTCSLWGDLSEGFNRTGMFLYYLMERNENTVISPLAINASLLTTYVGAKGTTATEIKKGLNLTLSQEEAGPAYQALVGKLMQGAQKLRVGNSLWVPVGTNVLSSYKSVIKKDFEGEIRNINFERPGAAVGEINQWVYDRSYQKIAHFLSPSEIPRSAKMLLLNSLFIVGNWESPFPTQNTGSRPFQTAGGETIQCPMMKQIAPLYYFEDEKSQIVALPLENINARLAFVLFLPKEKGELYNFFYAQDEKAPEDFLAYLNKLQKRSIELTLPKFIISHKLNLTPLLQTLGIRDALTKEADFLGIDGKKDLRISKAFHESVLSIDEGGIFATAAPSSAFSLEKEAADLSVEVNRPFLYAIYDFDSKLLLTLGECLNPTQTGIMEVLKKP</sequence>
<organism evidence="3 4">
    <name type="scientific">Candidatus Neptunichlamydia vexilliferae</name>
    <dbReference type="NCBI Taxonomy" id="1651774"/>
    <lineage>
        <taxon>Bacteria</taxon>
        <taxon>Pseudomonadati</taxon>
        <taxon>Chlamydiota</taxon>
        <taxon>Chlamydiia</taxon>
        <taxon>Parachlamydiales</taxon>
        <taxon>Simkaniaceae</taxon>
        <taxon>Candidatus Neptunichlamydia</taxon>
    </lineage>
</organism>
<name>A0ABS0AWW9_9BACT</name>
<dbReference type="SUPFAM" id="SSF56574">
    <property type="entry name" value="Serpins"/>
    <property type="match status" value="1"/>
</dbReference>
<feature type="domain" description="Serpin" evidence="2">
    <location>
        <begin position="29"/>
        <end position="386"/>
    </location>
</feature>
<reference evidence="3 4" key="1">
    <citation type="submission" date="2020-01" db="EMBL/GenBank/DDBJ databases">
        <title>Draft genome sequence of Cand. Neptunochlamydia vexilliferae K9.</title>
        <authorList>
            <person name="Schulz F."/>
            <person name="Koestlbacher S."/>
            <person name="Wascher F."/>
            <person name="Pizzetti I."/>
            <person name="Horn M."/>
        </authorList>
    </citation>
    <scope>NUCLEOTIDE SEQUENCE [LARGE SCALE GENOMIC DNA]</scope>
    <source>
        <strain evidence="3 4">K9</strain>
    </source>
</reference>
<evidence type="ECO:0000313" key="4">
    <source>
        <dbReference type="Proteomes" id="UP001194714"/>
    </source>
</evidence>
<dbReference type="Proteomes" id="UP001194714">
    <property type="component" value="Unassembled WGS sequence"/>
</dbReference>
<keyword evidence="4" id="KW-1185">Reference proteome</keyword>
<dbReference type="EMBL" id="JAAEJV010000002">
    <property type="protein sequence ID" value="MBF5058632.1"/>
    <property type="molecule type" value="Genomic_DNA"/>
</dbReference>
<comment type="caution">
    <text evidence="3">The sequence shown here is derived from an EMBL/GenBank/DDBJ whole genome shotgun (WGS) entry which is preliminary data.</text>
</comment>
<dbReference type="InterPro" id="IPR000215">
    <property type="entry name" value="Serpin_fam"/>
</dbReference>
<dbReference type="PANTHER" id="PTHR11461:SF211">
    <property type="entry name" value="GH10112P-RELATED"/>
    <property type="match status" value="1"/>
</dbReference>
<proteinExistence type="inferred from homology"/>
<comment type="similarity">
    <text evidence="1">Belongs to the serpin family.</text>
</comment>
<dbReference type="PROSITE" id="PS00284">
    <property type="entry name" value="SERPIN"/>
    <property type="match status" value="1"/>
</dbReference>